<feature type="chain" id="PRO_5011961856" evidence="2">
    <location>
        <begin position="25"/>
        <end position="230"/>
    </location>
</feature>
<evidence type="ECO:0000313" key="3">
    <source>
        <dbReference type="EMBL" id="SKA17086.1"/>
    </source>
</evidence>
<dbReference type="Gene3D" id="1.20.1600.10">
    <property type="entry name" value="Outer membrane efflux proteins (OEP)"/>
    <property type="match status" value="1"/>
</dbReference>
<dbReference type="Pfam" id="PF02321">
    <property type="entry name" value="OEP"/>
    <property type="match status" value="1"/>
</dbReference>
<dbReference type="STRING" id="413434.SAMN04488132_11353"/>
<dbReference type="InterPro" id="IPR003423">
    <property type="entry name" value="OMP_efflux"/>
</dbReference>
<comment type="similarity">
    <text evidence="1">Belongs to the outer membrane factor (OMF) (TC 1.B.17) family.</text>
</comment>
<gene>
    <name evidence="3" type="ORF">SAMN04488132_11353</name>
</gene>
<keyword evidence="2" id="KW-0732">Signal</keyword>
<protein>
    <submittedName>
        <fullName evidence="3">Outer membrane efflux protein</fullName>
    </submittedName>
</protein>
<accession>A0A1T4RMR6</accession>
<proteinExistence type="inferred from homology"/>
<reference evidence="3 4" key="1">
    <citation type="submission" date="2017-02" db="EMBL/GenBank/DDBJ databases">
        <authorList>
            <person name="Peterson S.W."/>
        </authorList>
    </citation>
    <scope>NUCLEOTIDE SEQUENCE [LARGE SCALE GENOMIC DNA]</scope>
    <source>
        <strain evidence="3 4">DSM 22335</strain>
    </source>
</reference>
<evidence type="ECO:0000256" key="2">
    <source>
        <dbReference type="SAM" id="SignalP"/>
    </source>
</evidence>
<sequence>MTKRRTIRIAFSFILVLNFSILKAQVQQESVMNEISYPFLNKLIDTARKYYPKVQSYTHRLNIADINIRKAKLSWFDLFNFTFLYSPNNSTTLVNPSFLNGYQVGLYFNVASLFTKSKNVKQAQEEKAIAKLEQEQYLLNLDLEVKTRYFRYITEQTKLKMMTAATVDAENSVKNLRIKFERSEDTFENYSRALLVYADRRQSTIEAEGAVLIARSALEELICKKLEAIN</sequence>
<dbReference type="SUPFAM" id="SSF56954">
    <property type="entry name" value="Outer membrane efflux proteins (OEP)"/>
    <property type="match status" value="1"/>
</dbReference>
<dbReference type="Proteomes" id="UP000190888">
    <property type="component" value="Unassembled WGS sequence"/>
</dbReference>
<dbReference type="OrthoDB" id="793488at2"/>
<evidence type="ECO:0000256" key="1">
    <source>
        <dbReference type="ARBA" id="ARBA00007613"/>
    </source>
</evidence>
<dbReference type="RefSeq" id="WP_078832669.1">
    <property type="nucleotide sequence ID" value="NZ_FUWH01000013.1"/>
</dbReference>
<dbReference type="AlphaFoldDB" id="A0A1T4RMR6"/>
<dbReference type="EMBL" id="FUWH01000013">
    <property type="protein sequence ID" value="SKA17086.1"/>
    <property type="molecule type" value="Genomic_DNA"/>
</dbReference>
<keyword evidence="4" id="KW-1185">Reference proteome</keyword>
<dbReference type="GO" id="GO:0015562">
    <property type="term" value="F:efflux transmembrane transporter activity"/>
    <property type="evidence" value="ECO:0007669"/>
    <property type="project" value="InterPro"/>
</dbReference>
<name>A0A1T4RMR6_9BACT</name>
<organism evidence="3 4">
    <name type="scientific">Sediminibacterium ginsengisoli</name>
    <dbReference type="NCBI Taxonomy" id="413434"/>
    <lineage>
        <taxon>Bacteria</taxon>
        <taxon>Pseudomonadati</taxon>
        <taxon>Bacteroidota</taxon>
        <taxon>Chitinophagia</taxon>
        <taxon>Chitinophagales</taxon>
        <taxon>Chitinophagaceae</taxon>
        <taxon>Sediminibacterium</taxon>
    </lineage>
</organism>
<evidence type="ECO:0000313" key="4">
    <source>
        <dbReference type="Proteomes" id="UP000190888"/>
    </source>
</evidence>
<feature type="signal peptide" evidence="2">
    <location>
        <begin position="1"/>
        <end position="24"/>
    </location>
</feature>